<proteinExistence type="predicted"/>
<dbReference type="STRING" id="1280950.HJO_13426"/>
<dbReference type="OrthoDB" id="7562173at2"/>
<keyword evidence="1" id="KW-0472">Membrane</keyword>
<gene>
    <name evidence="2" type="ORF">HJO_13426</name>
</gene>
<evidence type="ECO:0000313" key="3">
    <source>
        <dbReference type="Proteomes" id="UP000025171"/>
    </source>
</evidence>
<dbReference type="eggNOG" id="ENOG5031CC2">
    <property type="taxonomic scope" value="Bacteria"/>
</dbReference>
<evidence type="ECO:0000313" key="2">
    <source>
        <dbReference type="EMBL" id="KCZ90855.1"/>
    </source>
</evidence>
<accession>A0A059FJL7</accession>
<keyword evidence="3" id="KW-1185">Reference proteome</keyword>
<keyword evidence="1" id="KW-1133">Transmembrane helix</keyword>
<comment type="caution">
    <text evidence="2">The sequence shown here is derived from an EMBL/GenBank/DDBJ whole genome shotgun (WGS) entry which is preliminary data.</text>
</comment>
<name>A0A059FJL7_9PROT</name>
<sequence length="263" mass="29040">MILRRISDAFRKQDWFTVAVETLIVVLGVFLGIQLGNWNEGQADMRRGSAYAQRLAIDIRTDIRDRSNLLAYYEAVNDSAERTAALLASSSPDPRELVVNAYRATEYATHQPTRSTWDEIVSSGDIGLLPPDFVEDGWGSYFTDITANNAAQNALASSYRQRVRRTIPHEIQRAIRESCGDKRDEIGNVTGFRADCNLDVSDEEWATAAEALLSDPELLPDLRLHFSNLSSARGDLTGSLYSLQQAIGVLESGSTGAKRAPAE</sequence>
<protein>
    <submittedName>
        <fullName evidence="2">Uncharacterized protein</fullName>
    </submittedName>
</protein>
<dbReference type="RefSeq" id="WP_035617661.1">
    <property type="nucleotide sequence ID" value="NZ_ARYK01000006.1"/>
</dbReference>
<dbReference type="Proteomes" id="UP000025171">
    <property type="component" value="Unassembled WGS sequence"/>
</dbReference>
<dbReference type="PATRIC" id="fig|1280950.3.peg.2695"/>
<organism evidence="2 3">
    <name type="scientific">Hyphomonas johnsonii MHS-2</name>
    <dbReference type="NCBI Taxonomy" id="1280950"/>
    <lineage>
        <taxon>Bacteria</taxon>
        <taxon>Pseudomonadati</taxon>
        <taxon>Pseudomonadota</taxon>
        <taxon>Alphaproteobacteria</taxon>
        <taxon>Hyphomonadales</taxon>
        <taxon>Hyphomonadaceae</taxon>
        <taxon>Hyphomonas</taxon>
    </lineage>
</organism>
<dbReference type="EMBL" id="ARYK01000006">
    <property type="protein sequence ID" value="KCZ90855.1"/>
    <property type="molecule type" value="Genomic_DNA"/>
</dbReference>
<evidence type="ECO:0000256" key="1">
    <source>
        <dbReference type="SAM" id="Phobius"/>
    </source>
</evidence>
<reference evidence="2 3" key="1">
    <citation type="journal article" date="2014" name="Antonie Van Leeuwenhoek">
        <title>Hyphomonas beringensis sp. nov. and Hyphomonas chukchiensis sp. nov., isolated from surface seawater of the Bering Sea and Chukchi Sea.</title>
        <authorList>
            <person name="Li C."/>
            <person name="Lai Q."/>
            <person name="Li G."/>
            <person name="Dong C."/>
            <person name="Wang J."/>
            <person name="Liao Y."/>
            <person name="Shao Z."/>
        </authorList>
    </citation>
    <scope>NUCLEOTIDE SEQUENCE [LARGE SCALE GENOMIC DNA]</scope>
    <source>
        <strain evidence="2 3">MHS-2</strain>
    </source>
</reference>
<feature type="transmembrane region" description="Helical" evidence="1">
    <location>
        <begin position="15"/>
        <end position="38"/>
    </location>
</feature>
<keyword evidence="1" id="KW-0812">Transmembrane</keyword>
<dbReference type="AlphaFoldDB" id="A0A059FJL7"/>